<evidence type="ECO:0000256" key="1">
    <source>
        <dbReference type="ARBA" id="ARBA00022801"/>
    </source>
</evidence>
<sequence length="436" mass="48967">MIFLPLYTCIFFSIIYQLNASHEPDYQPTIDLAYEVLGRISNHSWEYGTYAEVMVQLEGDSELSVFAPNVSLPLPITPNPKLWQPKPLFKLVDSILAKRLSNATTIIEADGAAADPASLGVPLLVLDNASKRASKKPKYDYLKIAQEQYDHLINKVPKDTNGAISQRESEVQYWSDFLHMVPPFLAYVGAINSNFAILENSYLQCKYYRDVLRDGDTGTFRHILKGSFNDTGLWSTGNGWAAAGMMRVRQTMEAVSNQELKGKLTKMQTDLETWIAEIIVGSYKFQSSESRLLPNYYDKKAEDTYDEVSGTALLAATAYRLVNLNHEFKSILPMHKIEEARKTILEKHLDPKTGSVSTVVDPLDWNAKAPYDGSPGKQSPEAQAFVILMHTAWKVYDSSSKSSSNSDGYTSNPGSESDSYPTEESNSYPTRRYRRV</sequence>
<evidence type="ECO:0008006" key="6">
    <source>
        <dbReference type="Google" id="ProtNLM"/>
    </source>
</evidence>
<dbReference type="InterPro" id="IPR010905">
    <property type="entry name" value="Glyco_hydro_88"/>
</dbReference>
<keyword evidence="1" id="KW-0378">Hydrolase</keyword>
<dbReference type="GeneID" id="18935664"/>
<keyword evidence="5" id="KW-1185">Reference proteome</keyword>
<accession>F4R7B2</accession>
<proteinExistence type="predicted"/>
<reference evidence="5" key="1">
    <citation type="journal article" date="2011" name="Proc. Natl. Acad. Sci. U.S.A.">
        <title>Obligate biotrophy features unraveled by the genomic analysis of rust fungi.</title>
        <authorList>
            <person name="Duplessis S."/>
            <person name="Cuomo C.A."/>
            <person name="Lin Y.-C."/>
            <person name="Aerts A."/>
            <person name="Tisserant E."/>
            <person name="Veneault-Fourrey C."/>
            <person name="Joly D.L."/>
            <person name="Hacquard S."/>
            <person name="Amselem J."/>
            <person name="Cantarel B.L."/>
            <person name="Chiu R."/>
            <person name="Coutinho P.M."/>
            <person name="Feau N."/>
            <person name="Field M."/>
            <person name="Frey P."/>
            <person name="Gelhaye E."/>
            <person name="Goldberg J."/>
            <person name="Grabherr M.G."/>
            <person name="Kodira C.D."/>
            <person name="Kohler A."/>
            <person name="Kuees U."/>
            <person name="Lindquist E.A."/>
            <person name="Lucas S.M."/>
            <person name="Mago R."/>
            <person name="Mauceli E."/>
            <person name="Morin E."/>
            <person name="Murat C."/>
            <person name="Pangilinan J.L."/>
            <person name="Park R."/>
            <person name="Pearson M."/>
            <person name="Quesneville H."/>
            <person name="Rouhier N."/>
            <person name="Sakthikumar S."/>
            <person name="Salamov A.A."/>
            <person name="Schmutz J."/>
            <person name="Selles B."/>
            <person name="Shapiro H."/>
            <person name="Tanguay P."/>
            <person name="Tuskan G.A."/>
            <person name="Henrissat B."/>
            <person name="Van de Peer Y."/>
            <person name="Rouze P."/>
            <person name="Ellis J.G."/>
            <person name="Dodds P.N."/>
            <person name="Schein J.E."/>
            <person name="Zhong S."/>
            <person name="Hamelin R.C."/>
            <person name="Grigoriev I.V."/>
            <person name="Szabo L.J."/>
            <person name="Martin F."/>
        </authorList>
    </citation>
    <scope>NUCLEOTIDE SEQUENCE [LARGE SCALE GENOMIC DNA]</scope>
    <source>
        <strain evidence="5">98AG31 / pathotype 3-4-7</strain>
    </source>
</reference>
<dbReference type="VEuPathDB" id="FungiDB:MELLADRAFT_90740"/>
<dbReference type="eggNOG" id="ENOG502RZ5C">
    <property type="taxonomic scope" value="Eukaryota"/>
</dbReference>
<dbReference type="InterPro" id="IPR008928">
    <property type="entry name" value="6-hairpin_glycosidase_sf"/>
</dbReference>
<evidence type="ECO:0000256" key="3">
    <source>
        <dbReference type="SAM" id="SignalP"/>
    </source>
</evidence>
<dbReference type="OrthoDB" id="4138492at2759"/>
<dbReference type="InParanoid" id="F4R7B2"/>
<feature type="signal peptide" evidence="3">
    <location>
        <begin position="1"/>
        <end position="20"/>
    </location>
</feature>
<gene>
    <name evidence="4" type="ORF">MELLADRAFT_90740</name>
</gene>
<evidence type="ECO:0000313" key="4">
    <source>
        <dbReference type="EMBL" id="EGG11283.1"/>
    </source>
</evidence>
<organism evidence="5">
    <name type="scientific">Melampsora larici-populina (strain 98AG31 / pathotype 3-4-7)</name>
    <name type="common">Poplar leaf rust fungus</name>
    <dbReference type="NCBI Taxonomy" id="747676"/>
    <lineage>
        <taxon>Eukaryota</taxon>
        <taxon>Fungi</taxon>
        <taxon>Dikarya</taxon>
        <taxon>Basidiomycota</taxon>
        <taxon>Pucciniomycotina</taxon>
        <taxon>Pucciniomycetes</taxon>
        <taxon>Pucciniales</taxon>
        <taxon>Melampsoraceae</taxon>
        <taxon>Melampsora</taxon>
    </lineage>
</organism>
<dbReference type="PANTHER" id="PTHR41814">
    <property type="entry name" value="EXPRESSED PROTEIN"/>
    <property type="match status" value="1"/>
</dbReference>
<dbReference type="GO" id="GO:0005975">
    <property type="term" value="P:carbohydrate metabolic process"/>
    <property type="evidence" value="ECO:0007669"/>
    <property type="project" value="InterPro"/>
</dbReference>
<dbReference type="AlphaFoldDB" id="F4R7B2"/>
<dbReference type="Gene3D" id="1.50.10.10">
    <property type="match status" value="1"/>
</dbReference>
<dbReference type="RefSeq" id="XP_007404918.1">
    <property type="nucleotide sequence ID" value="XM_007404856.1"/>
</dbReference>
<evidence type="ECO:0000313" key="5">
    <source>
        <dbReference type="Proteomes" id="UP000001072"/>
    </source>
</evidence>
<feature type="region of interest" description="Disordered" evidence="2">
    <location>
        <begin position="398"/>
        <end position="436"/>
    </location>
</feature>
<dbReference type="Proteomes" id="UP000001072">
    <property type="component" value="Unassembled WGS sequence"/>
</dbReference>
<dbReference type="Pfam" id="PF07470">
    <property type="entry name" value="Glyco_hydro_88"/>
    <property type="match status" value="1"/>
</dbReference>
<keyword evidence="3" id="KW-0732">Signal</keyword>
<dbReference type="SUPFAM" id="SSF48208">
    <property type="entry name" value="Six-hairpin glycosidases"/>
    <property type="match status" value="1"/>
</dbReference>
<dbReference type="EMBL" id="GL883092">
    <property type="protein sequence ID" value="EGG11283.1"/>
    <property type="molecule type" value="Genomic_DNA"/>
</dbReference>
<dbReference type="KEGG" id="mlr:MELLADRAFT_90740"/>
<dbReference type="InterPro" id="IPR012341">
    <property type="entry name" value="6hp_glycosidase-like_sf"/>
</dbReference>
<dbReference type="PANTHER" id="PTHR41814:SF1">
    <property type="entry name" value="CELLULASE"/>
    <property type="match status" value="1"/>
</dbReference>
<name>F4R7B2_MELLP</name>
<feature type="compositionally biased region" description="Polar residues" evidence="2">
    <location>
        <begin position="407"/>
        <end position="429"/>
    </location>
</feature>
<evidence type="ECO:0000256" key="2">
    <source>
        <dbReference type="SAM" id="MobiDB-lite"/>
    </source>
</evidence>
<protein>
    <recommendedName>
        <fullName evidence="6">Family 88 glycosyl hydrolase</fullName>
    </recommendedName>
</protein>
<feature type="chain" id="PRO_5003317334" description="Family 88 glycosyl hydrolase" evidence="3">
    <location>
        <begin position="21"/>
        <end position="436"/>
    </location>
</feature>
<dbReference type="GO" id="GO:0016787">
    <property type="term" value="F:hydrolase activity"/>
    <property type="evidence" value="ECO:0007669"/>
    <property type="project" value="UniProtKB-KW"/>
</dbReference>
<dbReference type="HOGENOM" id="CLU_037534_0_0_1"/>